<dbReference type="AlphaFoldDB" id="A0A209A4U4"/>
<accession>A0A209A4U4</accession>
<comment type="caution">
    <text evidence="1">The sequence shown here is derived from an EMBL/GenBank/DDBJ whole genome shotgun (WGS) entry which is preliminary data.</text>
</comment>
<proteinExistence type="predicted"/>
<protein>
    <submittedName>
        <fullName evidence="1">Uncharacterized protein</fullName>
    </submittedName>
</protein>
<dbReference type="Proteomes" id="UP000196440">
    <property type="component" value="Unassembled WGS sequence"/>
</dbReference>
<dbReference type="EMBL" id="NHOI01000010">
    <property type="protein sequence ID" value="OVZ87774.1"/>
    <property type="molecule type" value="Genomic_DNA"/>
</dbReference>
<evidence type="ECO:0000313" key="1">
    <source>
        <dbReference type="EMBL" id="OVZ87774.1"/>
    </source>
</evidence>
<name>A0A209A4U4_YERIN</name>
<gene>
    <name evidence="1" type="ORF">CBW57_09435</name>
</gene>
<reference evidence="1 2" key="1">
    <citation type="submission" date="2017-05" db="EMBL/GenBank/DDBJ databases">
        <title>Whole genome sequencing of Yersinia kristensenii.</title>
        <authorList>
            <person name="Campioni F."/>
        </authorList>
    </citation>
    <scope>NUCLEOTIDE SEQUENCE [LARGE SCALE GENOMIC DNA]</scope>
    <source>
        <strain evidence="1 2">CFSAN060536</strain>
    </source>
</reference>
<sequence>MPHCVLCFQSNYPVDSLSGFVSLAVTTKRGIVMKKQESTENNPTPDAAAVTEFATLFALVSRLSGALDSAITGKDRSVLINELSQFSVDNLPEQEKAPTAEALRRALAALNRD</sequence>
<evidence type="ECO:0000313" key="2">
    <source>
        <dbReference type="Proteomes" id="UP000196440"/>
    </source>
</evidence>
<organism evidence="1 2">
    <name type="scientific">Yersinia intermedia</name>
    <dbReference type="NCBI Taxonomy" id="631"/>
    <lineage>
        <taxon>Bacteria</taxon>
        <taxon>Pseudomonadati</taxon>
        <taxon>Pseudomonadota</taxon>
        <taxon>Gammaproteobacteria</taxon>
        <taxon>Enterobacterales</taxon>
        <taxon>Yersiniaceae</taxon>
        <taxon>Yersinia</taxon>
    </lineage>
</organism>